<dbReference type="Gramene" id="RZC48663">
    <property type="protein sequence ID" value="RZC48663"/>
    <property type="gene ID" value="C5167_017090"/>
</dbReference>
<keyword evidence="13" id="KW-0472">Membrane</keyword>
<feature type="domain" description="PAS" evidence="20">
    <location>
        <begin position="140"/>
        <end position="211"/>
    </location>
</feature>
<comment type="similarity">
    <text evidence="15">Belongs to the 3-hydroxybenzoate 6-hydroxylase family.</text>
</comment>
<dbReference type="GO" id="GO:0071949">
    <property type="term" value="F:FAD binding"/>
    <property type="evidence" value="ECO:0007669"/>
    <property type="project" value="InterPro"/>
</dbReference>
<evidence type="ECO:0000256" key="8">
    <source>
        <dbReference type="ARBA" id="ARBA00022777"/>
    </source>
</evidence>
<dbReference type="GO" id="GO:0004497">
    <property type="term" value="F:monooxygenase activity"/>
    <property type="evidence" value="ECO:0007669"/>
    <property type="project" value="UniProtKB-KW"/>
</dbReference>
<evidence type="ECO:0000256" key="12">
    <source>
        <dbReference type="ARBA" id="ARBA00023033"/>
    </source>
</evidence>
<evidence type="ECO:0000259" key="19">
    <source>
        <dbReference type="PROSITE" id="PS50011"/>
    </source>
</evidence>
<dbReference type="SUPFAM" id="SSF56112">
    <property type="entry name" value="Protein kinase-like (PK-like)"/>
    <property type="match status" value="1"/>
</dbReference>
<dbReference type="PRINTS" id="PR00109">
    <property type="entry name" value="TYRKINASE"/>
</dbReference>
<keyword evidence="11" id="KW-0560">Oxidoreductase</keyword>
<evidence type="ECO:0000256" key="11">
    <source>
        <dbReference type="ARBA" id="ARBA00023002"/>
    </source>
</evidence>
<dbReference type="InterPro" id="IPR000719">
    <property type="entry name" value="Prot_kinase_dom"/>
</dbReference>
<feature type="region of interest" description="Disordered" evidence="18">
    <location>
        <begin position="309"/>
        <end position="391"/>
    </location>
</feature>
<dbReference type="PANTHER" id="PTHR45934:SF2">
    <property type="entry name" value="MONOOXYGENASE 1"/>
    <property type="match status" value="1"/>
</dbReference>
<dbReference type="Pfam" id="PF07714">
    <property type="entry name" value="PK_Tyr_Ser-Thr"/>
    <property type="match status" value="1"/>
</dbReference>
<proteinExistence type="inferred from homology"/>
<dbReference type="Gene3D" id="3.50.50.60">
    <property type="entry name" value="FAD/NAD(P)-binding domain"/>
    <property type="match status" value="2"/>
</dbReference>
<dbReference type="EMBL" id="CM010716">
    <property type="protein sequence ID" value="RZC48663.1"/>
    <property type="molecule type" value="Genomic_DNA"/>
</dbReference>
<dbReference type="InterPro" id="IPR044560">
    <property type="entry name" value="MOase"/>
</dbReference>
<keyword evidence="14" id="KW-0675">Receptor</keyword>
<evidence type="ECO:0000256" key="14">
    <source>
        <dbReference type="ARBA" id="ARBA00023170"/>
    </source>
</evidence>
<keyword evidence="5" id="KW-0716">Sensory transduction</keyword>
<dbReference type="Pfam" id="PF01266">
    <property type="entry name" value="DAO"/>
    <property type="match status" value="1"/>
</dbReference>
<evidence type="ECO:0000256" key="16">
    <source>
        <dbReference type="ARBA" id="ARBA00047899"/>
    </source>
</evidence>
<dbReference type="STRING" id="3469.A0A4Y7IIF4"/>
<evidence type="ECO:0000256" key="13">
    <source>
        <dbReference type="ARBA" id="ARBA00023136"/>
    </source>
</evidence>
<keyword evidence="10" id="KW-0157">Chromophore</keyword>
<dbReference type="NCBIfam" id="TIGR00229">
    <property type="entry name" value="sensory_box"/>
    <property type="match status" value="1"/>
</dbReference>
<dbReference type="PROSITE" id="PS50011">
    <property type="entry name" value="PROTEIN_KINASE_DOM"/>
    <property type="match status" value="1"/>
</dbReference>
<dbReference type="EC" id="2.7.11.1" evidence="2"/>
<dbReference type="CDD" id="cd13999">
    <property type="entry name" value="STKc_MAP3K-like"/>
    <property type="match status" value="1"/>
</dbReference>
<evidence type="ECO:0000256" key="6">
    <source>
        <dbReference type="ARBA" id="ARBA00022679"/>
    </source>
</evidence>
<keyword evidence="9" id="KW-0067">ATP-binding</keyword>
<feature type="compositionally biased region" description="Polar residues" evidence="18">
    <location>
        <begin position="263"/>
        <end position="282"/>
    </location>
</feature>
<dbReference type="FunFam" id="1.10.510.10:FF:000476">
    <property type="entry name" value="PAS domain-containing protein tyrosine kinase family protein"/>
    <property type="match status" value="1"/>
</dbReference>
<reference evidence="21 22" key="1">
    <citation type="journal article" date="2018" name="Science">
        <title>The opium poppy genome and morphinan production.</title>
        <authorList>
            <person name="Guo L."/>
            <person name="Winzer T."/>
            <person name="Yang X."/>
            <person name="Li Y."/>
            <person name="Ning Z."/>
            <person name="He Z."/>
            <person name="Teodor R."/>
            <person name="Lu Y."/>
            <person name="Bowser T.A."/>
            <person name="Graham I.A."/>
            <person name="Ye K."/>
        </authorList>
    </citation>
    <scope>NUCLEOTIDE SEQUENCE [LARGE SCALE GENOMIC DNA]</scope>
    <source>
        <strain evidence="22">cv. HN1</strain>
        <tissue evidence="21">Leaves</tissue>
    </source>
</reference>
<evidence type="ECO:0000256" key="17">
    <source>
        <dbReference type="ARBA" id="ARBA00048679"/>
    </source>
</evidence>
<evidence type="ECO:0000256" key="5">
    <source>
        <dbReference type="ARBA" id="ARBA00022606"/>
    </source>
</evidence>
<evidence type="ECO:0000256" key="7">
    <source>
        <dbReference type="ARBA" id="ARBA00022741"/>
    </source>
</evidence>
<dbReference type="CDD" id="cd00130">
    <property type="entry name" value="PAS"/>
    <property type="match status" value="1"/>
</dbReference>
<comment type="catalytic activity">
    <reaction evidence="17">
        <text>L-seryl-[protein] + ATP = O-phospho-L-seryl-[protein] + ADP + H(+)</text>
        <dbReference type="Rhea" id="RHEA:17989"/>
        <dbReference type="Rhea" id="RHEA-COMP:9863"/>
        <dbReference type="Rhea" id="RHEA-COMP:11604"/>
        <dbReference type="ChEBI" id="CHEBI:15378"/>
        <dbReference type="ChEBI" id="CHEBI:29999"/>
        <dbReference type="ChEBI" id="CHEBI:30616"/>
        <dbReference type="ChEBI" id="CHEBI:83421"/>
        <dbReference type="ChEBI" id="CHEBI:456216"/>
        <dbReference type="EC" id="2.7.11.1"/>
    </reaction>
</comment>
<dbReference type="Pfam" id="PF00989">
    <property type="entry name" value="PAS"/>
    <property type="match status" value="1"/>
</dbReference>
<dbReference type="GO" id="GO:0009881">
    <property type="term" value="F:photoreceptor activity"/>
    <property type="evidence" value="ECO:0007669"/>
    <property type="project" value="UniProtKB-KW"/>
</dbReference>
<dbReference type="FunFam" id="3.30.200.20:FF:000329">
    <property type="entry name" value="PAS domain-containing protein tyrosine kinase"/>
    <property type="match status" value="1"/>
</dbReference>
<evidence type="ECO:0000313" key="21">
    <source>
        <dbReference type="EMBL" id="RZC48663.1"/>
    </source>
</evidence>
<dbReference type="GO" id="GO:0005524">
    <property type="term" value="F:ATP binding"/>
    <property type="evidence" value="ECO:0007669"/>
    <property type="project" value="UniProtKB-KW"/>
</dbReference>
<dbReference type="SMART" id="SM00091">
    <property type="entry name" value="PAS"/>
    <property type="match status" value="1"/>
</dbReference>
<dbReference type="InterPro" id="IPR008271">
    <property type="entry name" value="Ser/Thr_kinase_AS"/>
</dbReference>
<evidence type="ECO:0000256" key="10">
    <source>
        <dbReference type="ARBA" id="ARBA00022991"/>
    </source>
</evidence>
<dbReference type="SMART" id="SM00220">
    <property type="entry name" value="S_TKc"/>
    <property type="match status" value="1"/>
</dbReference>
<evidence type="ECO:0000256" key="4">
    <source>
        <dbReference type="ARBA" id="ARBA00022543"/>
    </source>
</evidence>
<dbReference type="GO" id="GO:0004674">
    <property type="term" value="F:protein serine/threonine kinase activity"/>
    <property type="evidence" value="ECO:0007669"/>
    <property type="project" value="UniProtKB-KW"/>
</dbReference>
<evidence type="ECO:0000259" key="20">
    <source>
        <dbReference type="PROSITE" id="PS50112"/>
    </source>
</evidence>
<dbReference type="SUPFAM" id="SSF51905">
    <property type="entry name" value="FAD/NAD(P)-binding domain"/>
    <property type="match status" value="1"/>
</dbReference>
<dbReference type="GO" id="GO:0016020">
    <property type="term" value="C:membrane"/>
    <property type="evidence" value="ECO:0007669"/>
    <property type="project" value="UniProtKB-SubCell"/>
</dbReference>
<evidence type="ECO:0000256" key="1">
    <source>
        <dbReference type="ARBA" id="ARBA00004370"/>
    </source>
</evidence>
<sequence>MEENPSPQPPAPPPPTEELLKKIQELEAGHARLKQEMSKLILSNDTSSSRKSEHGHHHHNSNNQRAHSVSPRRSRLSSAASTTKKGFEVSSNWKKGSASFNHHSSPLQRESKRRDDDDDNDSFNPKSPGMIKKSTLPNFTDKQYLNILQSMGQSVHIFDLHGRIIYWNPMAETLYGYSVSEAIGQDATELLTDVNEYDVANDIIQRISMGESWKGQLHAKNKHGERFLSISTNTPFYDDDGSVVGIICVSSDSRAYQDFPMSGTKSLEANSSYSRPSRSPLNKSGLVPQQPLQVAIASKFSTLASKVSNKVRTKLRSSDNNVEREGGSGDSQYSDHYSDHREDGNSSGASTPRGDVPPTEFGMYPHVVTMEKSQRKPSADSGDEGEGKSGIHRAITSKAEAWIGKKGISWPWKGNERDGVDPRTTRFVWPWLNHDQKNDTGHKRSSDYGVKPEQQAGDGHRSAANEASGSWSSFNINSTSSVSSSGSTSSTAIQKVDMEIDCLDYEILWEDLLIGEQIGQGSCGTVYHGLWYGSDVAVKVFSKQEYSDDVILSFRQEVSLMKRLRHPNIVLFMGAVTSPQRLCIVTEFLPRGSLFRLLQRGTAKLDWRRRINMALDIARGMNYLHHCNPPIIHRDLKSSNLLVDKNWTVKVGDFGLSRLKRETYLTTRTGKGTPQWMAPEVLRNEPSDEKSDVYSYGIILWELVTEKIPWENLNSMQVIGAVGFMNQRLDIPNDLDPQWLSIMESCWHSEPQHRPTFQELLEKFKDMQRQYTIRFQANRAANGDATPRMANNNYIEENKIVIVGGGICGLATALALHKKGLESVVLERSDTVRTTGATILILSNGWRALDQLGVSTQLRQIANLITAYRDVSLDNGKQKEIPIMKEELRCLKRLDLLHDGTSIKCKVVIGCDGVNSVVSDFIGLKATRSFSTCGVRGFTNYPSGHGFSNEFLRIRKNNLIFCRTPVNENRMYWFVGLPWTSCDLKASSEPNIIKQATIKWIMDFPPDVMEIVKKSDLDSLTLTNIRYHAPWDISLGNFRKGTVIVAGDAMHVMGPFLGQGGSAALEDAIVLARNLAKEMCMEGSERTGKQIMQVKIGAAMDRFVKERRMRLIKLSSQAYLIGMLLEPSSGRFTKLMIIIALVVFFSNSNGHAKYNCGHL</sequence>
<feature type="compositionally biased region" description="Basic and acidic residues" evidence="18">
    <location>
        <begin position="28"/>
        <end position="37"/>
    </location>
</feature>
<evidence type="ECO:0000256" key="2">
    <source>
        <dbReference type="ARBA" id="ARBA00012513"/>
    </source>
</evidence>
<feature type="region of interest" description="Disordered" evidence="18">
    <location>
        <begin position="434"/>
        <end position="469"/>
    </location>
</feature>
<feature type="region of interest" description="Disordered" evidence="18">
    <location>
        <begin position="263"/>
        <end position="286"/>
    </location>
</feature>
<evidence type="ECO:0000256" key="9">
    <source>
        <dbReference type="ARBA" id="ARBA00022840"/>
    </source>
</evidence>
<name>A0A4Y7IIF4_PAPSO</name>
<dbReference type="Proteomes" id="UP000316621">
    <property type="component" value="Chromosome 2"/>
</dbReference>
<accession>A0A4Y7IIF4</accession>
<dbReference type="InterPro" id="IPR002938">
    <property type="entry name" value="FAD-bd"/>
</dbReference>
<dbReference type="Pfam" id="PF01494">
    <property type="entry name" value="FAD_binding_3"/>
    <property type="match status" value="1"/>
</dbReference>
<dbReference type="Gene3D" id="1.10.510.10">
    <property type="entry name" value="Transferase(Phosphotransferase) domain 1"/>
    <property type="match status" value="1"/>
</dbReference>
<keyword evidence="6" id="KW-0808">Transferase</keyword>
<evidence type="ECO:0000313" key="22">
    <source>
        <dbReference type="Proteomes" id="UP000316621"/>
    </source>
</evidence>
<dbReference type="SUPFAM" id="SSF55785">
    <property type="entry name" value="PYP-like sensor domain (PAS domain)"/>
    <property type="match status" value="1"/>
</dbReference>
<dbReference type="Gene3D" id="3.30.450.20">
    <property type="entry name" value="PAS domain"/>
    <property type="match status" value="1"/>
</dbReference>
<keyword evidence="4" id="KW-0600">Photoreceptor protein</keyword>
<keyword evidence="3" id="KW-0723">Serine/threonine-protein kinase</keyword>
<feature type="compositionally biased region" description="Basic and acidic residues" evidence="18">
    <location>
        <begin position="434"/>
        <end position="446"/>
    </location>
</feature>
<dbReference type="PRINTS" id="PR00420">
    <property type="entry name" value="RNGMNOXGNASE"/>
</dbReference>
<dbReference type="InterPro" id="IPR001245">
    <property type="entry name" value="Ser-Thr/Tyr_kinase_cat_dom"/>
</dbReference>
<protein>
    <recommendedName>
        <fullName evidence="2">non-specific serine/threonine protein kinase</fullName>
        <ecNumber evidence="2">2.7.11.1</ecNumber>
    </recommendedName>
</protein>
<keyword evidence="22" id="KW-1185">Reference proteome</keyword>
<dbReference type="InterPro" id="IPR011009">
    <property type="entry name" value="Kinase-like_dom_sf"/>
</dbReference>
<keyword evidence="7" id="KW-0547">Nucleotide-binding</keyword>
<keyword evidence="8" id="KW-0418">Kinase</keyword>
<dbReference type="AlphaFoldDB" id="A0A4Y7IIF4"/>
<feature type="compositionally biased region" description="Polar residues" evidence="18">
    <location>
        <begin position="89"/>
        <end position="108"/>
    </location>
</feature>
<evidence type="ECO:0000256" key="3">
    <source>
        <dbReference type="ARBA" id="ARBA00022527"/>
    </source>
</evidence>
<dbReference type="InterPro" id="IPR013767">
    <property type="entry name" value="PAS_fold"/>
</dbReference>
<feature type="region of interest" description="Disordered" evidence="18">
    <location>
        <begin position="28"/>
        <end position="135"/>
    </location>
</feature>
<feature type="domain" description="Protein kinase" evidence="19">
    <location>
        <begin position="512"/>
        <end position="772"/>
    </location>
</feature>
<comment type="catalytic activity">
    <reaction evidence="16">
        <text>L-threonyl-[protein] + ATP = O-phospho-L-threonyl-[protein] + ADP + H(+)</text>
        <dbReference type="Rhea" id="RHEA:46608"/>
        <dbReference type="Rhea" id="RHEA-COMP:11060"/>
        <dbReference type="Rhea" id="RHEA-COMP:11605"/>
        <dbReference type="ChEBI" id="CHEBI:15378"/>
        <dbReference type="ChEBI" id="CHEBI:30013"/>
        <dbReference type="ChEBI" id="CHEBI:30616"/>
        <dbReference type="ChEBI" id="CHEBI:61977"/>
        <dbReference type="ChEBI" id="CHEBI:456216"/>
        <dbReference type="EC" id="2.7.11.1"/>
    </reaction>
</comment>
<gene>
    <name evidence="21" type="ORF">C5167_017090</name>
</gene>
<dbReference type="InterPro" id="IPR036188">
    <property type="entry name" value="FAD/NAD-bd_sf"/>
</dbReference>
<dbReference type="PROSITE" id="PS50112">
    <property type="entry name" value="PAS"/>
    <property type="match status" value="1"/>
</dbReference>
<organism evidence="21 22">
    <name type="scientific">Papaver somniferum</name>
    <name type="common">Opium poppy</name>
    <dbReference type="NCBI Taxonomy" id="3469"/>
    <lineage>
        <taxon>Eukaryota</taxon>
        <taxon>Viridiplantae</taxon>
        <taxon>Streptophyta</taxon>
        <taxon>Embryophyta</taxon>
        <taxon>Tracheophyta</taxon>
        <taxon>Spermatophyta</taxon>
        <taxon>Magnoliopsida</taxon>
        <taxon>Ranunculales</taxon>
        <taxon>Papaveraceae</taxon>
        <taxon>Papaveroideae</taxon>
        <taxon>Papaver</taxon>
    </lineage>
</organism>
<dbReference type="InterPro" id="IPR035965">
    <property type="entry name" value="PAS-like_dom_sf"/>
</dbReference>
<dbReference type="InterPro" id="IPR006076">
    <property type="entry name" value="FAD-dep_OxRdtase"/>
</dbReference>
<dbReference type="InterPro" id="IPR000014">
    <property type="entry name" value="PAS"/>
</dbReference>
<dbReference type="PANTHER" id="PTHR45934">
    <property type="entry name" value="FAD/NAD(P)-BINDING OXIDOREDUCTASE FAMILY PROTEIN"/>
    <property type="match status" value="1"/>
</dbReference>
<comment type="subcellular location">
    <subcellularLocation>
        <location evidence="1">Membrane</location>
    </subcellularLocation>
</comment>
<evidence type="ECO:0000256" key="15">
    <source>
        <dbReference type="ARBA" id="ARBA00024018"/>
    </source>
</evidence>
<dbReference type="PROSITE" id="PS00108">
    <property type="entry name" value="PROTEIN_KINASE_ST"/>
    <property type="match status" value="1"/>
</dbReference>
<dbReference type="Gene3D" id="3.30.200.20">
    <property type="entry name" value="Phosphorylase Kinase, domain 1"/>
    <property type="match status" value="1"/>
</dbReference>
<keyword evidence="12" id="KW-0503">Monooxygenase</keyword>
<evidence type="ECO:0000256" key="18">
    <source>
        <dbReference type="SAM" id="MobiDB-lite"/>
    </source>
</evidence>